<feature type="signal peptide" evidence="2">
    <location>
        <begin position="1"/>
        <end position="19"/>
    </location>
</feature>
<reference evidence="3 4" key="1">
    <citation type="journal article" date="2018" name="Mol. Plant">
        <title>The genome of Artemisia annua provides insight into the evolution of Asteraceae family and artemisinin biosynthesis.</title>
        <authorList>
            <person name="Shen Q."/>
            <person name="Zhang L."/>
            <person name="Liao Z."/>
            <person name="Wang S."/>
            <person name="Yan T."/>
            <person name="Shi P."/>
            <person name="Liu M."/>
            <person name="Fu X."/>
            <person name="Pan Q."/>
            <person name="Wang Y."/>
            <person name="Lv Z."/>
            <person name="Lu X."/>
            <person name="Zhang F."/>
            <person name="Jiang W."/>
            <person name="Ma Y."/>
            <person name="Chen M."/>
            <person name="Hao X."/>
            <person name="Li L."/>
            <person name="Tang Y."/>
            <person name="Lv G."/>
            <person name="Zhou Y."/>
            <person name="Sun X."/>
            <person name="Brodelius P.E."/>
            <person name="Rose J.K.C."/>
            <person name="Tang K."/>
        </authorList>
    </citation>
    <scope>NUCLEOTIDE SEQUENCE [LARGE SCALE GENOMIC DNA]</scope>
    <source>
        <strain evidence="4">cv. Huhao1</strain>
        <tissue evidence="3">Leaf</tissue>
    </source>
</reference>
<dbReference type="AlphaFoldDB" id="A0A2U1NK72"/>
<evidence type="ECO:0000256" key="2">
    <source>
        <dbReference type="SAM" id="SignalP"/>
    </source>
</evidence>
<dbReference type="InterPro" id="IPR050747">
    <property type="entry name" value="Mitochondrial_chaperone_BCS1"/>
</dbReference>
<gene>
    <name evidence="3" type="ORF">CTI12_AA257540</name>
</gene>
<evidence type="ECO:0008006" key="5">
    <source>
        <dbReference type="Google" id="ProtNLM"/>
    </source>
</evidence>
<evidence type="ECO:0000313" key="4">
    <source>
        <dbReference type="Proteomes" id="UP000245207"/>
    </source>
</evidence>
<dbReference type="SUPFAM" id="SSF52540">
    <property type="entry name" value="P-loop containing nucleoside triphosphate hydrolases"/>
    <property type="match status" value="1"/>
</dbReference>
<dbReference type="InterPro" id="IPR027417">
    <property type="entry name" value="P-loop_NTPase"/>
</dbReference>
<feature type="transmembrane region" description="Helical" evidence="1">
    <location>
        <begin position="134"/>
        <end position="155"/>
    </location>
</feature>
<sequence length="396" mass="45363">MKMMCILLSLCCLISDIHASYNGADFFVIDKATGAIGYKEVRSRYRGGSSEGHYFFPGRYAPPVAYNNPNDQAPGRSRSFVRHVRGGGGGIGAIRGENGILEPCGMRGGGIAARHGCTSISNPNYGLKEDEDQVYVVVEYVLVEVVVVVYVVWWITGFMWRYYYYQQVVQAVEEILFPVPPKEVHWHRRKPITQRRMPQHEQPNHSHHIFNWYDELTCHEKHREYIIKDYINHLIEEGKAIAKNTRQRKLYTQGGEEYYNATGSMWCDIQFEHPSTFDTLAMDEVKKKDIIKDLKWFKISKDFYRKVGKPWKREYLLYGPPGTDKSSMIAAMANLLEYDIYVLELNAMTVSGLMNSVGDGLWPACACGSGKIIVFATNHVEKLDHFTKIWVGIEMS</sequence>
<keyword evidence="1" id="KW-1133">Transmembrane helix</keyword>
<accession>A0A2U1NK72</accession>
<organism evidence="3 4">
    <name type="scientific">Artemisia annua</name>
    <name type="common">Sweet wormwood</name>
    <dbReference type="NCBI Taxonomy" id="35608"/>
    <lineage>
        <taxon>Eukaryota</taxon>
        <taxon>Viridiplantae</taxon>
        <taxon>Streptophyta</taxon>
        <taxon>Embryophyta</taxon>
        <taxon>Tracheophyta</taxon>
        <taxon>Spermatophyta</taxon>
        <taxon>Magnoliopsida</taxon>
        <taxon>eudicotyledons</taxon>
        <taxon>Gunneridae</taxon>
        <taxon>Pentapetalae</taxon>
        <taxon>asterids</taxon>
        <taxon>campanulids</taxon>
        <taxon>Asterales</taxon>
        <taxon>Asteraceae</taxon>
        <taxon>Asteroideae</taxon>
        <taxon>Anthemideae</taxon>
        <taxon>Artemisiinae</taxon>
        <taxon>Artemisia</taxon>
    </lineage>
</organism>
<keyword evidence="4" id="KW-1185">Reference proteome</keyword>
<dbReference type="Gene3D" id="3.40.50.300">
    <property type="entry name" value="P-loop containing nucleotide triphosphate hydrolases"/>
    <property type="match status" value="1"/>
</dbReference>
<evidence type="ECO:0000256" key="1">
    <source>
        <dbReference type="SAM" id="Phobius"/>
    </source>
</evidence>
<dbReference type="EMBL" id="PKPP01002661">
    <property type="protein sequence ID" value="PWA73876.1"/>
    <property type="molecule type" value="Genomic_DNA"/>
</dbReference>
<dbReference type="STRING" id="35608.A0A2U1NK72"/>
<dbReference type="OrthoDB" id="10251412at2759"/>
<name>A0A2U1NK72_ARTAN</name>
<evidence type="ECO:0000313" key="3">
    <source>
        <dbReference type="EMBL" id="PWA73876.1"/>
    </source>
</evidence>
<keyword evidence="2" id="KW-0732">Signal</keyword>
<keyword evidence="1" id="KW-0472">Membrane</keyword>
<proteinExistence type="predicted"/>
<comment type="caution">
    <text evidence="3">The sequence shown here is derived from an EMBL/GenBank/DDBJ whole genome shotgun (WGS) entry which is preliminary data.</text>
</comment>
<dbReference type="PANTHER" id="PTHR23070">
    <property type="entry name" value="BCS1 AAA-TYPE ATPASE"/>
    <property type="match status" value="1"/>
</dbReference>
<dbReference type="Proteomes" id="UP000245207">
    <property type="component" value="Unassembled WGS sequence"/>
</dbReference>
<protein>
    <recommendedName>
        <fullName evidence="5">ATPase AAA-type core domain-containing protein</fullName>
    </recommendedName>
</protein>
<feature type="chain" id="PRO_5015749376" description="ATPase AAA-type core domain-containing protein" evidence="2">
    <location>
        <begin position="20"/>
        <end position="396"/>
    </location>
</feature>
<keyword evidence="1" id="KW-0812">Transmembrane</keyword>